<comment type="caution">
    <text evidence="2">The sequence shown here is derived from an EMBL/GenBank/DDBJ whole genome shotgun (WGS) entry which is preliminary data.</text>
</comment>
<feature type="transmembrane region" description="Helical" evidence="1">
    <location>
        <begin position="27"/>
        <end position="45"/>
    </location>
</feature>
<evidence type="ECO:0000313" key="2">
    <source>
        <dbReference type="EMBL" id="KEA63617.1"/>
    </source>
</evidence>
<dbReference type="PATRIC" id="fig|1232683.4.peg.2176"/>
<dbReference type="RefSeq" id="WP_036187864.1">
    <property type="nucleotide sequence ID" value="NZ_JMQN01000035.1"/>
</dbReference>
<dbReference type="EMBL" id="JMQN01000035">
    <property type="protein sequence ID" value="KEA63617.1"/>
    <property type="molecule type" value="Genomic_DNA"/>
</dbReference>
<keyword evidence="1" id="KW-0812">Transmembrane</keyword>
<evidence type="ECO:0000256" key="1">
    <source>
        <dbReference type="SAM" id="Phobius"/>
    </source>
</evidence>
<dbReference type="AlphaFoldDB" id="A0A081FYL2"/>
<dbReference type="Proteomes" id="UP000028252">
    <property type="component" value="Unassembled WGS sequence"/>
</dbReference>
<proteinExistence type="predicted"/>
<gene>
    <name evidence="2" type="ORF">ADIMK_2217</name>
</gene>
<dbReference type="InterPro" id="IPR043519">
    <property type="entry name" value="NT_sf"/>
</dbReference>
<reference evidence="2 3" key="1">
    <citation type="submission" date="2014-04" db="EMBL/GenBank/DDBJ databases">
        <title>Marinobacterium kochiensis sp. nov., isolated from sediment sample collected from Kochi backwaters in Kerala, India.</title>
        <authorList>
            <person name="Singh A."/>
            <person name="Pinnaka A.K."/>
        </authorList>
    </citation>
    <scope>NUCLEOTIDE SEQUENCE [LARGE SCALE GENOMIC DNA]</scope>
    <source>
        <strain evidence="2 3">AK27</strain>
    </source>
</reference>
<accession>A0A081FYL2</accession>
<evidence type="ECO:0000313" key="3">
    <source>
        <dbReference type="Proteomes" id="UP000028252"/>
    </source>
</evidence>
<dbReference type="Gene3D" id="3.30.460.10">
    <property type="entry name" value="Beta Polymerase, domain 2"/>
    <property type="match status" value="1"/>
</dbReference>
<name>A0A081FYL2_9GAMM</name>
<organism evidence="2 3">
    <name type="scientific">Marinobacterium lacunae</name>
    <dbReference type="NCBI Taxonomy" id="1232683"/>
    <lineage>
        <taxon>Bacteria</taxon>
        <taxon>Pseudomonadati</taxon>
        <taxon>Pseudomonadota</taxon>
        <taxon>Gammaproteobacteria</taxon>
        <taxon>Oceanospirillales</taxon>
        <taxon>Oceanospirillaceae</taxon>
        <taxon>Marinobacterium</taxon>
    </lineage>
</organism>
<keyword evidence="3" id="KW-1185">Reference proteome</keyword>
<protein>
    <submittedName>
        <fullName evidence="2">Uncharacterized protein</fullName>
    </submittedName>
</protein>
<dbReference type="OrthoDB" id="9052589at2"/>
<sequence>MRQELTLKGIALEKLNRILNPNFDSKFIWALLSGGVLLAGYQRIIQLCSTLEVVSGGTYVKLSLSSGTDVIFIVIGSVMIFSSIIIFIMRMINSQPGTVQRYKSLQHAAKDLRPLMDENRRVFTAFGPNSESGIVDDLRQDYEVWEQLKREQIVPNNDEILNILNRVKVLAKDEAPIVSKMKSHIEAFKKHCSNPNFDYSNDQFPLSFADLIFKYSKSNGNNMGKYEEWLKKSLSQYLDKVESVYIFGSALYGQENTDVDVIIKNNLVDIEEIREFAQISKELKNAFEKDFSLSLHLKVFSEREAQSFGRFLEKIYKSEKVI</sequence>
<keyword evidence="1" id="KW-1133">Transmembrane helix</keyword>
<feature type="transmembrane region" description="Helical" evidence="1">
    <location>
        <begin position="70"/>
        <end position="92"/>
    </location>
</feature>
<keyword evidence="1" id="KW-0472">Membrane</keyword>